<name>A0ABU7EL96_9TELE</name>
<gene>
    <name evidence="2" type="ORF">CHARACLAT_022265</name>
</gene>
<feature type="compositionally biased region" description="Basic and acidic residues" evidence="1">
    <location>
        <begin position="45"/>
        <end position="69"/>
    </location>
</feature>
<reference evidence="2 3" key="1">
    <citation type="submission" date="2021-06" db="EMBL/GenBank/DDBJ databases">
        <authorList>
            <person name="Palmer J.M."/>
        </authorList>
    </citation>
    <scope>NUCLEOTIDE SEQUENCE [LARGE SCALE GENOMIC DNA]</scope>
    <source>
        <strain evidence="2 3">CL_MEX2019</strain>
        <tissue evidence="2">Muscle</tissue>
    </source>
</reference>
<sequence length="94" mass="10724">MSVSGGQLFDDGLPTDPKLRLQAKRRGRQAQAHRSEGWQMHKSRARDVRKGAGRREKSEKQDLVRKRDQAGNNAGYLLTVKLSKRLYLTAVQQH</sequence>
<keyword evidence="3" id="KW-1185">Reference proteome</keyword>
<dbReference type="Proteomes" id="UP001352852">
    <property type="component" value="Unassembled WGS sequence"/>
</dbReference>
<comment type="caution">
    <text evidence="2">The sequence shown here is derived from an EMBL/GenBank/DDBJ whole genome shotgun (WGS) entry which is preliminary data.</text>
</comment>
<proteinExistence type="predicted"/>
<organism evidence="2 3">
    <name type="scientific">Characodon lateralis</name>
    <dbReference type="NCBI Taxonomy" id="208331"/>
    <lineage>
        <taxon>Eukaryota</taxon>
        <taxon>Metazoa</taxon>
        <taxon>Chordata</taxon>
        <taxon>Craniata</taxon>
        <taxon>Vertebrata</taxon>
        <taxon>Euteleostomi</taxon>
        <taxon>Actinopterygii</taxon>
        <taxon>Neopterygii</taxon>
        <taxon>Teleostei</taxon>
        <taxon>Neoteleostei</taxon>
        <taxon>Acanthomorphata</taxon>
        <taxon>Ovalentaria</taxon>
        <taxon>Atherinomorphae</taxon>
        <taxon>Cyprinodontiformes</taxon>
        <taxon>Goodeidae</taxon>
        <taxon>Characodon</taxon>
    </lineage>
</organism>
<feature type="region of interest" description="Disordered" evidence="1">
    <location>
        <begin position="1"/>
        <end position="70"/>
    </location>
</feature>
<evidence type="ECO:0000313" key="2">
    <source>
        <dbReference type="EMBL" id="MED6288018.1"/>
    </source>
</evidence>
<evidence type="ECO:0000313" key="3">
    <source>
        <dbReference type="Proteomes" id="UP001352852"/>
    </source>
</evidence>
<accession>A0ABU7EL96</accession>
<evidence type="ECO:0000256" key="1">
    <source>
        <dbReference type="SAM" id="MobiDB-lite"/>
    </source>
</evidence>
<protein>
    <submittedName>
        <fullName evidence="2">Uncharacterized protein</fullName>
    </submittedName>
</protein>
<dbReference type="EMBL" id="JAHUTJ010059630">
    <property type="protein sequence ID" value="MED6288018.1"/>
    <property type="molecule type" value="Genomic_DNA"/>
</dbReference>